<organism evidence="3 4">
    <name type="scientific">Candidatus Desantisbacteria bacterium CG_4_10_14_0_8_um_filter_48_22</name>
    <dbReference type="NCBI Taxonomy" id="1974543"/>
    <lineage>
        <taxon>Bacteria</taxon>
        <taxon>Candidatus Desantisiibacteriota</taxon>
    </lineage>
</organism>
<gene>
    <name evidence="3" type="ORF">COY52_10175</name>
</gene>
<proteinExistence type="predicted"/>
<evidence type="ECO:0000313" key="3">
    <source>
        <dbReference type="EMBL" id="PIZ15244.1"/>
    </source>
</evidence>
<keyword evidence="1" id="KW-0732">Signal</keyword>
<protein>
    <recommendedName>
        <fullName evidence="2">DUF11 domain-containing protein</fullName>
    </recommendedName>
</protein>
<dbReference type="NCBIfam" id="TIGR01451">
    <property type="entry name" value="B_ant_repeat"/>
    <property type="match status" value="1"/>
</dbReference>
<dbReference type="AlphaFoldDB" id="A0A2M7S6U9"/>
<sequence length="165" mass="16531">MCKVFMVLAVAVGLALVAGPVMAATDITNTCTGQYEVVGREAALSGSDNAIGRLQGLPALTIAKSITNLRTGQTSGGSVNILSGDTVEFTVVWSNSGEAASDTMALTDYVPAGFTYSSMSGDTIANGVKVSYTGGATVQYTATGVAGSDPGPAGNGVFSFRATVD</sequence>
<dbReference type="InterPro" id="IPR047589">
    <property type="entry name" value="DUF11_rpt"/>
</dbReference>
<reference evidence="4" key="1">
    <citation type="submission" date="2017-09" db="EMBL/GenBank/DDBJ databases">
        <title>Depth-based differentiation of microbial function through sediment-hosted aquifers and enrichment of novel symbionts in the deep terrestrial subsurface.</title>
        <authorList>
            <person name="Probst A.J."/>
            <person name="Ladd B."/>
            <person name="Jarett J.K."/>
            <person name="Geller-Mcgrath D.E."/>
            <person name="Sieber C.M.K."/>
            <person name="Emerson J.B."/>
            <person name="Anantharaman K."/>
            <person name="Thomas B.C."/>
            <person name="Malmstrom R."/>
            <person name="Stieglmeier M."/>
            <person name="Klingl A."/>
            <person name="Woyke T."/>
            <person name="Ryan C.M."/>
            <person name="Banfield J.F."/>
        </authorList>
    </citation>
    <scope>NUCLEOTIDE SEQUENCE [LARGE SCALE GENOMIC DNA]</scope>
</reference>
<feature type="domain" description="DUF11" evidence="2">
    <location>
        <begin position="81"/>
        <end position="123"/>
    </location>
</feature>
<dbReference type="Proteomes" id="UP000229307">
    <property type="component" value="Unassembled WGS sequence"/>
</dbReference>
<name>A0A2M7S6U9_9BACT</name>
<dbReference type="InterPro" id="IPR001434">
    <property type="entry name" value="OmcB-like_DUF11"/>
</dbReference>
<comment type="caution">
    <text evidence="3">The sequence shown here is derived from an EMBL/GenBank/DDBJ whole genome shotgun (WGS) entry which is preliminary data.</text>
</comment>
<feature type="chain" id="PRO_5014721227" description="DUF11 domain-containing protein" evidence="1">
    <location>
        <begin position="24"/>
        <end position="165"/>
    </location>
</feature>
<dbReference type="EMBL" id="PFMR01000274">
    <property type="protein sequence ID" value="PIZ15244.1"/>
    <property type="molecule type" value="Genomic_DNA"/>
</dbReference>
<evidence type="ECO:0000259" key="2">
    <source>
        <dbReference type="Pfam" id="PF01345"/>
    </source>
</evidence>
<evidence type="ECO:0000313" key="4">
    <source>
        <dbReference type="Proteomes" id="UP000229307"/>
    </source>
</evidence>
<evidence type="ECO:0000256" key="1">
    <source>
        <dbReference type="SAM" id="SignalP"/>
    </source>
</evidence>
<dbReference type="Pfam" id="PF01345">
    <property type="entry name" value="DUF11"/>
    <property type="match status" value="1"/>
</dbReference>
<feature type="signal peptide" evidence="1">
    <location>
        <begin position="1"/>
        <end position="23"/>
    </location>
</feature>
<accession>A0A2M7S6U9</accession>